<dbReference type="OrthoDB" id="9808584at2"/>
<keyword evidence="5" id="KW-1185">Reference proteome</keyword>
<dbReference type="InterPro" id="IPR025164">
    <property type="entry name" value="Toastrack_DUF4097"/>
</dbReference>
<dbReference type="RefSeq" id="WP_091539159.1">
    <property type="nucleotide sequence ID" value="NZ_FMUS01000001.1"/>
</dbReference>
<protein>
    <submittedName>
        <fullName evidence="4">Putative adhesin</fullName>
    </submittedName>
</protein>
<dbReference type="STRING" id="1120976.SAMN03080606_00306"/>
<dbReference type="InterPro" id="IPR053959">
    <property type="entry name" value="YvlB/LiaX_N"/>
</dbReference>
<dbReference type="Pfam" id="PF22746">
    <property type="entry name" value="SHOCT-like_DUF2089-C"/>
    <property type="match status" value="1"/>
</dbReference>
<evidence type="ECO:0000259" key="2">
    <source>
        <dbReference type="Pfam" id="PF13349"/>
    </source>
</evidence>
<proteinExistence type="predicted"/>
<dbReference type="Pfam" id="PF13349">
    <property type="entry name" value="DUF4097"/>
    <property type="match status" value="1"/>
</dbReference>
<evidence type="ECO:0000313" key="5">
    <source>
        <dbReference type="Proteomes" id="UP000198636"/>
    </source>
</evidence>
<feature type="domain" description="DUF4097" evidence="2">
    <location>
        <begin position="212"/>
        <end position="401"/>
    </location>
</feature>
<evidence type="ECO:0000256" key="1">
    <source>
        <dbReference type="SAM" id="MobiDB-lite"/>
    </source>
</evidence>
<evidence type="ECO:0000313" key="4">
    <source>
        <dbReference type="EMBL" id="SCX82081.1"/>
    </source>
</evidence>
<sequence length="404" mass="45552">MTEERLIILKLLEEGKINKEEAARLLEALDDEDRDNTSNHNGSYSSKKDSKKHKNIHIHHDDDFTSSFENFDKRMDDFGKHMEDFGEKFGERMSHIGVHLAEKSMGFAEKILDFVEKNVDIENLSKYNEDSKYKSYEEIYKIDAPEALKTLDILAKNGKIYLSSWDEDNISVKASIRALPEEYEYHKPILQTKKESSSVALFPKELEKLMIQLEVFVPSSLIDTIKANTKNAAIYIEDIECNKICCHTKNASIILKELKVHKEISCSTTNAKISFSDIIANHILAATKNAKVLIDNTSASKIETLTTNSKILVSNLIYDKLELIHLKTSNGKIEIKGDVPQAIGIGLEAVTTNGSIRTPFSMTYTEKTVGSTMKLYGKSTNYDSCNKSVSIKAFTTNDDILISN</sequence>
<feature type="region of interest" description="Disordered" evidence="1">
    <location>
        <begin position="33"/>
        <end position="54"/>
    </location>
</feature>
<dbReference type="AlphaFoldDB" id="A0A1G5AW60"/>
<accession>A0A1G5AW60</accession>
<evidence type="ECO:0000259" key="3">
    <source>
        <dbReference type="Pfam" id="PF22746"/>
    </source>
</evidence>
<gene>
    <name evidence="4" type="ORF">SAMN03080606_00306</name>
</gene>
<dbReference type="EMBL" id="FMUS01000001">
    <property type="protein sequence ID" value="SCX82081.1"/>
    <property type="molecule type" value="Genomic_DNA"/>
</dbReference>
<feature type="domain" description="YvlB/LiaX N-terminal" evidence="3">
    <location>
        <begin position="3"/>
        <end position="33"/>
    </location>
</feature>
<organism evidence="4 5">
    <name type="scientific">Alkaliphilus peptidifermentans DSM 18978</name>
    <dbReference type="NCBI Taxonomy" id="1120976"/>
    <lineage>
        <taxon>Bacteria</taxon>
        <taxon>Bacillati</taxon>
        <taxon>Bacillota</taxon>
        <taxon>Clostridia</taxon>
        <taxon>Peptostreptococcales</taxon>
        <taxon>Natronincolaceae</taxon>
        <taxon>Alkaliphilus</taxon>
    </lineage>
</organism>
<name>A0A1G5AW60_9FIRM</name>
<dbReference type="Proteomes" id="UP000198636">
    <property type="component" value="Unassembled WGS sequence"/>
</dbReference>
<reference evidence="4 5" key="1">
    <citation type="submission" date="2016-10" db="EMBL/GenBank/DDBJ databases">
        <authorList>
            <person name="de Groot N.N."/>
        </authorList>
    </citation>
    <scope>NUCLEOTIDE SEQUENCE [LARGE SCALE GENOMIC DNA]</scope>
    <source>
        <strain evidence="4 5">DSM 18978</strain>
    </source>
</reference>